<organism evidence="1 2">
    <name type="scientific">Rhizopus oryzae</name>
    <name type="common">Mucormycosis agent</name>
    <name type="synonym">Rhizopus arrhizus var. delemar</name>
    <dbReference type="NCBI Taxonomy" id="64495"/>
    <lineage>
        <taxon>Eukaryota</taxon>
        <taxon>Fungi</taxon>
        <taxon>Fungi incertae sedis</taxon>
        <taxon>Mucoromycota</taxon>
        <taxon>Mucoromycotina</taxon>
        <taxon>Mucoromycetes</taxon>
        <taxon>Mucorales</taxon>
        <taxon>Mucorineae</taxon>
        <taxon>Rhizopodaceae</taxon>
        <taxon>Rhizopus</taxon>
    </lineage>
</organism>
<comment type="caution">
    <text evidence="1">The sequence shown here is derived from an EMBL/GenBank/DDBJ whole genome shotgun (WGS) entry which is preliminary data.</text>
</comment>
<evidence type="ECO:0000313" key="2">
    <source>
        <dbReference type="Proteomes" id="UP000717996"/>
    </source>
</evidence>
<accession>A0A9P6XYU4</accession>
<dbReference type="Gene3D" id="3.30.420.10">
    <property type="entry name" value="Ribonuclease H-like superfamily/Ribonuclease H"/>
    <property type="match status" value="1"/>
</dbReference>
<evidence type="ECO:0008006" key="3">
    <source>
        <dbReference type="Google" id="ProtNLM"/>
    </source>
</evidence>
<dbReference type="Proteomes" id="UP000717996">
    <property type="component" value="Unassembled WGS sequence"/>
</dbReference>
<evidence type="ECO:0000313" key="1">
    <source>
        <dbReference type="EMBL" id="KAG1535557.1"/>
    </source>
</evidence>
<dbReference type="GO" id="GO:0003676">
    <property type="term" value="F:nucleic acid binding"/>
    <property type="evidence" value="ECO:0007669"/>
    <property type="project" value="InterPro"/>
</dbReference>
<dbReference type="EMBL" id="JAANIT010002752">
    <property type="protein sequence ID" value="KAG1535557.1"/>
    <property type="molecule type" value="Genomic_DNA"/>
</dbReference>
<dbReference type="AlphaFoldDB" id="A0A9P6XYU4"/>
<reference evidence="1" key="1">
    <citation type="journal article" date="2020" name="Microb. Genom.">
        <title>Genetic diversity of clinical and environmental Mucorales isolates obtained from an investigation of mucormycosis cases among solid organ transplant recipients.</title>
        <authorList>
            <person name="Nguyen M.H."/>
            <person name="Kaul D."/>
            <person name="Muto C."/>
            <person name="Cheng S.J."/>
            <person name="Richter R.A."/>
            <person name="Bruno V.M."/>
            <person name="Liu G."/>
            <person name="Beyhan S."/>
            <person name="Sundermann A.J."/>
            <person name="Mounaud S."/>
            <person name="Pasculle A.W."/>
            <person name="Nierman W.C."/>
            <person name="Driscoll E."/>
            <person name="Cumbie R."/>
            <person name="Clancy C.J."/>
            <person name="Dupont C.L."/>
        </authorList>
    </citation>
    <scope>NUCLEOTIDE SEQUENCE</scope>
    <source>
        <strain evidence="1">GL16</strain>
    </source>
</reference>
<protein>
    <recommendedName>
        <fullName evidence="3">Transposase Tc1-like domain-containing protein</fullName>
    </recommendedName>
</protein>
<gene>
    <name evidence="1" type="ORF">G6F51_011471</name>
</gene>
<sequence length="152" mass="17288">MELAKLGVFVSIETLRSHAGQLDFESYRAAHKPTLTARHHKSRPQWAKERTNWTEDQWRNVVWSDESRFCVEDSRRLSTAKGCSSGAIIKKHTSIFWSTGSILGLKLSRCIKRGALSSKRMEFPVIRMIMLNSGRKPTKLGVLSTGLLKFLI</sequence>
<dbReference type="InterPro" id="IPR036397">
    <property type="entry name" value="RNaseH_sf"/>
</dbReference>
<name>A0A9P6XYU4_RHIOR</name>
<dbReference type="OrthoDB" id="2288112at2759"/>
<proteinExistence type="predicted"/>